<dbReference type="EC" id="6.3.2.4" evidence="10"/>
<keyword evidence="3 10" id="KW-0963">Cytoplasm</keyword>
<comment type="caution">
    <text evidence="13">The sequence shown here is derived from an EMBL/GenBank/DDBJ whole genome shotgun (WGS) entry which is preliminary data.</text>
</comment>
<keyword evidence="14" id="KW-1185">Reference proteome</keyword>
<evidence type="ECO:0000313" key="13">
    <source>
        <dbReference type="EMBL" id="MDJ1651504.1"/>
    </source>
</evidence>
<evidence type="ECO:0000256" key="8">
    <source>
        <dbReference type="ARBA" id="ARBA00022984"/>
    </source>
</evidence>
<dbReference type="InterPro" id="IPR016185">
    <property type="entry name" value="PreATP-grasp_dom_sf"/>
</dbReference>
<keyword evidence="8 10" id="KW-0573">Peptidoglycan synthesis</keyword>
<feature type="domain" description="ATP-grasp" evidence="12">
    <location>
        <begin position="122"/>
        <end position="326"/>
    </location>
</feature>
<dbReference type="InterPro" id="IPR000291">
    <property type="entry name" value="D-Ala_lig_Van_CS"/>
</dbReference>
<dbReference type="InterPro" id="IPR013815">
    <property type="entry name" value="ATP_grasp_subdomain_1"/>
</dbReference>
<sequence length="329" mass="35038">MGLKVAVLMGGASFEREFSLASGKNVCAALEEAGHKVVPLDTTSDLVPTLRSERPDVCYSALHGKHGEDGTIQSLLEFVGIPFIGSPSSVCQRAWNKDSMHSEMAAYRAITGEAPIASWPQGLYIARDAFKDMGAATALDLVEERVIGGYPVAVKPAHGGSAMGVHRVDSIDQLGEAILDALSFDDAVVIEQWIDGVEMAVSVLGTGWDAYALPPVEIVPKSGLYDTEARITPGAVEYFAPVRNASLAPEEGDAQAIRAEIERAALEVYRAYNVRDLARIDLIWDGAQARVFEVNVSPGMTENSLFPAACKAAGLSLSGVLNELVSQYA</sequence>
<accession>A0ABT7DPM8</accession>
<dbReference type="SUPFAM" id="SSF52440">
    <property type="entry name" value="PreATP-grasp domain"/>
    <property type="match status" value="1"/>
</dbReference>
<evidence type="ECO:0000256" key="6">
    <source>
        <dbReference type="ARBA" id="ARBA00022840"/>
    </source>
</evidence>
<protein>
    <recommendedName>
        <fullName evidence="10">D-alanine--D-alanine ligase</fullName>
        <ecNumber evidence="10">6.3.2.4</ecNumber>
    </recommendedName>
    <alternativeName>
        <fullName evidence="10">D-Ala-D-Ala ligase</fullName>
    </alternativeName>
    <alternativeName>
        <fullName evidence="10">D-alanylalanine synthetase</fullName>
    </alternativeName>
</protein>
<name>A0ABT7DPM8_9ACTN</name>
<comment type="pathway">
    <text evidence="10">Cell wall biogenesis; peptidoglycan biosynthesis.</text>
</comment>
<evidence type="ECO:0000256" key="2">
    <source>
        <dbReference type="ARBA" id="ARBA00010871"/>
    </source>
</evidence>
<dbReference type="InterPro" id="IPR011761">
    <property type="entry name" value="ATP-grasp"/>
</dbReference>
<dbReference type="SUPFAM" id="SSF56059">
    <property type="entry name" value="Glutathione synthetase ATP-binding domain-like"/>
    <property type="match status" value="1"/>
</dbReference>
<evidence type="ECO:0000256" key="5">
    <source>
        <dbReference type="ARBA" id="ARBA00022741"/>
    </source>
</evidence>
<keyword evidence="6 11" id="KW-0067">ATP-binding</keyword>
<evidence type="ECO:0000256" key="9">
    <source>
        <dbReference type="ARBA" id="ARBA00023316"/>
    </source>
</evidence>
<comment type="catalytic activity">
    <reaction evidence="10">
        <text>2 D-alanine + ATP = D-alanyl-D-alanine + ADP + phosphate + H(+)</text>
        <dbReference type="Rhea" id="RHEA:11224"/>
        <dbReference type="ChEBI" id="CHEBI:15378"/>
        <dbReference type="ChEBI" id="CHEBI:30616"/>
        <dbReference type="ChEBI" id="CHEBI:43474"/>
        <dbReference type="ChEBI" id="CHEBI:57416"/>
        <dbReference type="ChEBI" id="CHEBI:57822"/>
        <dbReference type="ChEBI" id="CHEBI:456216"/>
        <dbReference type="EC" id="6.3.2.4"/>
    </reaction>
</comment>
<dbReference type="Pfam" id="PF01820">
    <property type="entry name" value="Dala_Dala_lig_N"/>
    <property type="match status" value="1"/>
</dbReference>
<evidence type="ECO:0000259" key="12">
    <source>
        <dbReference type="PROSITE" id="PS50975"/>
    </source>
</evidence>
<dbReference type="Gene3D" id="3.30.1490.20">
    <property type="entry name" value="ATP-grasp fold, A domain"/>
    <property type="match status" value="1"/>
</dbReference>
<keyword evidence="5 11" id="KW-0547">Nucleotide-binding</keyword>
<keyword evidence="9 10" id="KW-0961">Cell wall biogenesis/degradation</keyword>
<evidence type="ECO:0000256" key="4">
    <source>
        <dbReference type="ARBA" id="ARBA00022598"/>
    </source>
</evidence>
<evidence type="ECO:0000313" key="14">
    <source>
        <dbReference type="Proteomes" id="UP001232750"/>
    </source>
</evidence>
<gene>
    <name evidence="10" type="primary">ddl</name>
    <name evidence="13" type="ORF">QNJ86_11890</name>
</gene>
<dbReference type="Proteomes" id="UP001232750">
    <property type="component" value="Unassembled WGS sequence"/>
</dbReference>
<keyword evidence="4 10" id="KW-0436">Ligase</keyword>
<dbReference type="PANTHER" id="PTHR23132">
    <property type="entry name" value="D-ALANINE--D-ALANINE LIGASE"/>
    <property type="match status" value="1"/>
</dbReference>
<comment type="similarity">
    <text evidence="2 10">Belongs to the D-alanine--D-alanine ligase family.</text>
</comment>
<evidence type="ECO:0000256" key="3">
    <source>
        <dbReference type="ARBA" id="ARBA00022490"/>
    </source>
</evidence>
<dbReference type="HAMAP" id="MF_00047">
    <property type="entry name" value="Dala_Dala_lig"/>
    <property type="match status" value="1"/>
</dbReference>
<comment type="function">
    <text evidence="10">Cell wall formation.</text>
</comment>
<dbReference type="Pfam" id="PF07478">
    <property type="entry name" value="Dala_Dala_lig_C"/>
    <property type="match status" value="1"/>
</dbReference>
<proteinExistence type="inferred from homology"/>
<reference evidence="13 14" key="1">
    <citation type="submission" date="2023-05" db="EMBL/GenBank/DDBJ databases">
        <title>Gordonibacter KGMB12511T sp. nov., isolated from faeces of healthy Korean.</title>
        <authorList>
            <person name="Kim H.S."/>
            <person name="Kim J.-S."/>
            <person name="Suh M.K."/>
            <person name="Eom M.K."/>
            <person name="Do H.E."/>
            <person name="Lee J.-S."/>
        </authorList>
    </citation>
    <scope>NUCLEOTIDE SEQUENCE [LARGE SCALE GENOMIC DNA]</scope>
    <source>
        <strain evidence="13 14">KGMB12511</strain>
    </source>
</reference>
<organism evidence="13 14">
    <name type="scientific">Gordonibacter faecis</name>
    <dbReference type="NCBI Taxonomy" id="3047475"/>
    <lineage>
        <taxon>Bacteria</taxon>
        <taxon>Bacillati</taxon>
        <taxon>Actinomycetota</taxon>
        <taxon>Coriobacteriia</taxon>
        <taxon>Eggerthellales</taxon>
        <taxon>Eggerthellaceae</taxon>
        <taxon>Gordonibacter</taxon>
    </lineage>
</organism>
<comment type="subcellular location">
    <subcellularLocation>
        <location evidence="1 10">Cytoplasm</location>
    </subcellularLocation>
</comment>
<dbReference type="Gene3D" id="3.30.470.20">
    <property type="entry name" value="ATP-grasp fold, B domain"/>
    <property type="match status" value="1"/>
</dbReference>
<evidence type="ECO:0000256" key="1">
    <source>
        <dbReference type="ARBA" id="ARBA00004496"/>
    </source>
</evidence>
<keyword evidence="7 10" id="KW-0133">Cell shape</keyword>
<dbReference type="InterPro" id="IPR011095">
    <property type="entry name" value="Dala_Dala_lig_C"/>
</dbReference>
<dbReference type="InterPro" id="IPR005905">
    <property type="entry name" value="D_ala_D_ala"/>
</dbReference>
<dbReference type="PROSITE" id="PS50975">
    <property type="entry name" value="ATP_GRASP"/>
    <property type="match status" value="1"/>
</dbReference>
<dbReference type="EMBL" id="JASJEU010000022">
    <property type="protein sequence ID" value="MDJ1651504.1"/>
    <property type="molecule type" value="Genomic_DNA"/>
</dbReference>
<evidence type="ECO:0000256" key="7">
    <source>
        <dbReference type="ARBA" id="ARBA00022960"/>
    </source>
</evidence>
<dbReference type="InterPro" id="IPR011127">
    <property type="entry name" value="Dala_Dala_lig_N"/>
</dbReference>
<dbReference type="Gene3D" id="3.40.50.20">
    <property type="match status" value="1"/>
</dbReference>
<dbReference type="PROSITE" id="PS00843">
    <property type="entry name" value="DALA_DALA_LIGASE_1"/>
    <property type="match status" value="1"/>
</dbReference>
<dbReference type="RefSeq" id="WP_283832847.1">
    <property type="nucleotide sequence ID" value="NZ_JASJEU010000022.1"/>
</dbReference>
<evidence type="ECO:0000256" key="11">
    <source>
        <dbReference type="PROSITE-ProRule" id="PRU00409"/>
    </source>
</evidence>
<dbReference type="GO" id="GO:0016874">
    <property type="term" value="F:ligase activity"/>
    <property type="evidence" value="ECO:0007669"/>
    <property type="project" value="UniProtKB-KW"/>
</dbReference>
<dbReference type="PANTHER" id="PTHR23132:SF23">
    <property type="entry name" value="D-ALANINE--D-ALANINE LIGASE B"/>
    <property type="match status" value="1"/>
</dbReference>
<evidence type="ECO:0000256" key="10">
    <source>
        <dbReference type="HAMAP-Rule" id="MF_00047"/>
    </source>
</evidence>